<accession>A0A8S1HXM6</accession>
<dbReference type="Proteomes" id="UP000835052">
    <property type="component" value="Unassembled WGS sequence"/>
</dbReference>
<dbReference type="EMBL" id="CAJGYM010000160">
    <property type="protein sequence ID" value="CAD6199186.1"/>
    <property type="molecule type" value="Genomic_DNA"/>
</dbReference>
<evidence type="ECO:0000313" key="1">
    <source>
        <dbReference type="EMBL" id="CAD6199186.1"/>
    </source>
</evidence>
<gene>
    <name evidence="1" type="ORF">CAUJ_LOCUS15090</name>
</gene>
<proteinExistence type="predicted"/>
<reference evidence="1" key="1">
    <citation type="submission" date="2020-10" db="EMBL/GenBank/DDBJ databases">
        <authorList>
            <person name="Kikuchi T."/>
        </authorList>
    </citation>
    <scope>NUCLEOTIDE SEQUENCE</scope>
    <source>
        <strain evidence="1">NKZ352</strain>
    </source>
</reference>
<protein>
    <submittedName>
        <fullName evidence="1">Uncharacterized protein</fullName>
    </submittedName>
</protein>
<organism evidence="1 2">
    <name type="scientific">Caenorhabditis auriculariae</name>
    <dbReference type="NCBI Taxonomy" id="2777116"/>
    <lineage>
        <taxon>Eukaryota</taxon>
        <taxon>Metazoa</taxon>
        <taxon>Ecdysozoa</taxon>
        <taxon>Nematoda</taxon>
        <taxon>Chromadorea</taxon>
        <taxon>Rhabditida</taxon>
        <taxon>Rhabditina</taxon>
        <taxon>Rhabditomorpha</taxon>
        <taxon>Rhabditoidea</taxon>
        <taxon>Rhabditidae</taxon>
        <taxon>Peloderinae</taxon>
        <taxon>Caenorhabditis</taxon>
    </lineage>
</organism>
<dbReference type="AlphaFoldDB" id="A0A8S1HXM6"/>
<evidence type="ECO:0000313" key="2">
    <source>
        <dbReference type="Proteomes" id="UP000835052"/>
    </source>
</evidence>
<keyword evidence="2" id="KW-1185">Reference proteome</keyword>
<feature type="non-terminal residue" evidence="1">
    <location>
        <position position="1"/>
    </location>
</feature>
<sequence length="48" mass="5406">SLNYGGYWTTESAKVEKKTLKHKSVIFDATVKKEIEAHSNKTLLWPAG</sequence>
<comment type="caution">
    <text evidence="1">The sequence shown here is derived from an EMBL/GenBank/DDBJ whole genome shotgun (WGS) entry which is preliminary data.</text>
</comment>
<name>A0A8S1HXM6_9PELO</name>